<evidence type="ECO:0000313" key="4">
    <source>
        <dbReference type="EMBL" id="RVW95900.1"/>
    </source>
</evidence>
<gene>
    <name evidence="4" type="primary">POLX_4095</name>
    <name evidence="4" type="ORF">CK203_025720</name>
</gene>
<dbReference type="InterPro" id="IPR036875">
    <property type="entry name" value="Znf_CCHC_sf"/>
</dbReference>
<dbReference type="Pfam" id="PF25597">
    <property type="entry name" value="SH3_retrovirus"/>
    <property type="match status" value="1"/>
</dbReference>
<dbReference type="SUPFAM" id="SSF57756">
    <property type="entry name" value="Retrovirus zinc finger-like domains"/>
    <property type="match status" value="1"/>
</dbReference>
<organism evidence="4 5">
    <name type="scientific">Vitis vinifera</name>
    <name type="common">Grape</name>
    <dbReference type="NCBI Taxonomy" id="29760"/>
    <lineage>
        <taxon>Eukaryota</taxon>
        <taxon>Viridiplantae</taxon>
        <taxon>Streptophyta</taxon>
        <taxon>Embryophyta</taxon>
        <taxon>Tracheophyta</taxon>
        <taxon>Spermatophyta</taxon>
        <taxon>Magnoliopsida</taxon>
        <taxon>eudicotyledons</taxon>
        <taxon>Gunneridae</taxon>
        <taxon>Pentapetalae</taxon>
        <taxon>rosids</taxon>
        <taxon>Vitales</taxon>
        <taxon>Vitaceae</taxon>
        <taxon>Viteae</taxon>
        <taxon>Vitis</taxon>
    </lineage>
</organism>
<evidence type="ECO:0000256" key="1">
    <source>
        <dbReference type="PROSITE-ProRule" id="PRU00047"/>
    </source>
</evidence>
<feature type="domain" description="CCHC-type" evidence="2">
    <location>
        <begin position="216"/>
        <end position="231"/>
    </location>
</feature>
<dbReference type="PROSITE" id="PS50994">
    <property type="entry name" value="INTEGRASE"/>
    <property type="match status" value="1"/>
</dbReference>
<dbReference type="GO" id="GO:0008270">
    <property type="term" value="F:zinc ion binding"/>
    <property type="evidence" value="ECO:0007669"/>
    <property type="project" value="UniProtKB-KW"/>
</dbReference>
<dbReference type="Proteomes" id="UP000288805">
    <property type="component" value="Unassembled WGS sequence"/>
</dbReference>
<protein>
    <submittedName>
        <fullName evidence="4">Retrovirus-related Pol polyprotein from transposon TNT 1-94</fullName>
    </submittedName>
</protein>
<keyword evidence="1" id="KW-0479">Metal-binding</keyword>
<accession>A0A438IGP0</accession>
<dbReference type="PROSITE" id="PS50158">
    <property type="entry name" value="ZF_CCHC"/>
    <property type="match status" value="1"/>
</dbReference>
<dbReference type="InterPro" id="IPR001584">
    <property type="entry name" value="Integrase_cat-core"/>
</dbReference>
<dbReference type="Pfam" id="PF14223">
    <property type="entry name" value="Retrotran_gag_2"/>
    <property type="match status" value="1"/>
</dbReference>
<dbReference type="Pfam" id="PF07727">
    <property type="entry name" value="RVT_2"/>
    <property type="match status" value="2"/>
</dbReference>
<dbReference type="InterPro" id="IPR013103">
    <property type="entry name" value="RVT_2"/>
</dbReference>
<name>A0A438IGP0_VITVI</name>
<dbReference type="PANTHER" id="PTHR11439:SF497">
    <property type="entry name" value="CYSTEINE-RICH RLK (RECEPTOR-LIKE PROTEIN KINASE) 8"/>
    <property type="match status" value="1"/>
</dbReference>
<comment type="caution">
    <text evidence="4">The sequence shown here is derived from an EMBL/GenBank/DDBJ whole genome shotgun (WGS) entry which is preliminary data.</text>
</comment>
<dbReference type="AlphaFoldDB" id="A0A438IGP0"/>
<keyword evidence="1" id="KW-0862">Zinc</keyword>
<dbReference type="GO" id="GO:0015074">
    <property type="term" value="P:DNA integration"/>
    <property type="evidence" value="ECO:0007669"/>
    <property type="project" value="InterPro"/>
</dbReference>
<dbReference type="PANTHER" id="PTHR11439">
    <property type="entry name" value="GAG-POL-RELATED RETROTRANSPOSON"/>
    <property type="match status" value="1"/>
</dbReference>
<dbReference type="SMART" id="SM00343">
    <property type="entry name" value="ZnF_C2HC"/>
    <property type="match status" value="2"/>
</dbReference>
<dbReference type="GO" id="GO:0003676">
    <property type="term" value="F:nucleic acid binding"/>
    <property type="evidence" value="ECO:0007669"/>
    <property type="project" value="InterPro"/>
</dbReference>
<dbReference type="Pfam" id="PF00665">
    <property type="entry name" value="rve"/>
    <property type="match status" value="1"/>
</dbReference>
<dbReference type="InterPro" id="IPR036397">
    <property type="entry name" value="RNaseH_sf"/>
</dbReference>
<dbReference type="InterPro" id="IPR043502">
    <property type="entry name" value="DNA/RNA_pol_sf"/>
</dbReference>
<keyword evidence="1" id="KW-0863">Zinc-finger</keyword>
<proteinExistence type="predicted"/>
<dbReference type="Gene3D" id="4.10.60.10">
    <property type="entry name" value="Zinc finger, CCHC-type"/>
    <property type="match status" value="1"/>
</dbReference>
<feature type="domain" description="Integrase catalytic" evidence="3">
    <location>
        <begin position="452"/>
        <end position="629"/>
    </location>
</feature>
<evidence type="ECO:0000259" key="3">
    <source>
        <dbReference type="PROSITE" id="PS50994"/>
    </source>
</evidence>
<dbReference type="CDD" id="cd09272">
    <property type="entry name" value="RNase_HI_RT_Ty1"/>
    <property type="match status" value="1"/>
</dbReference>
<evidence type="ECO:0000313" key="5">
    <source>
        <dbReference type="Proteomes" id="UP000288805"/>
    </source>
</evidence>
<reference evidence="4 5" key="1">
    <citation type="journal article" date="2018" name="PLoS Genet.">
        <title>Population sequencing reveals clonal diversity and ancestral inbreeding in the grapevine cultivar Chardonnay.</title>
        <authorList>
            <person name="Roach M.J."/>
            <person name="Johnson D.L."/>
            <person name="Bohlmann J."/>
            <person name="van Vuuren H.J."/>
            <person name="Jones S.J."/>
            <person name="Pretorius I.S."/>
            <person name="Schmidt S.A."/>
            <person name="Borneman A.R."/>
        </authorList>
    </citation>
    <scope>NUCLEOTIDE SEQUENCE [LARGE SCALE GENOMIC DNA]</scope>
    <source>
        <strain evidence="5">cv. Chardonnay</strain>
        <tissue evidence="4">Leaf</tissue>
    </source>
</reference>
<dbReference type="InterPro" id="IPR057670">
    <property type="entry name" value="SH3_retrovirus"/>
</dbReference>
<dbReference type="SUPFAM" id="SSF53098">
    <property type="entry name" value="Ribonuclease H-like"/>
    <property type="match status" value="1"/>
</dbReference>
<dbReference type="InterPro" id="IPR001878">
    <property type="entry name" value="Znf_CCHC"/>
</dbReference>
<dbReference type="EMBL" id="QGNW01000111">
    <property type="protein sequence ID" value="RVW95900.1"/>
    <property type="molecule type" value="Genomic_DNA"/>
</dbReference>
<sequence>MNSAPLCVKFTGTNYSTWSFQFELFLKEKDLWGHIDGTDVEKPSTFDKSQDVGSSPSWVVLDARIMSWLLGSVEPHIVTHLRPHRSAESMWAYLKKVYHQDNDARRFQLEHAIAMFQHGSLSIQDYYLAFLTLWHEYVDLVTADVPIAALSTIQTIHATTQCDQFLMKLHPEYESVHSSLLNRSLVSSLDICFGTATVAYVAQQREPPMHSKNLQCFCCKEYGHIAVTCPKKFCSYCKKKGHIIKECRIRPQNRQTQAFQTSVIVPLVATFEAHDSPSAACSIPAPDYCTPEMVQRMLISALSAMGFKTANGSSLPIAAIGDASSKFTDVFLTPQLSTNLISVGQLVDNNCAVNFSGNGCVVQDQVTGEPIAKGPKVGSLFPLFLPVPYFSPLSSIKSFACNNVSDLSMVWHRRLGHPNIQILSHVLNPDLPGNKDRSSLSLECDSCKLGKSKTLPFSLHASRASHCFDLIHSDVWGPSPVGSHEKFKYYMTFIDDHSRFTWVYFLRSKFEVCHTFTEFLAYIDNQFSTSIKTLRTDSGSEYLSNEFQAFLASKGIIHQRSYPSTPQQNGVSERKNRHLLDVVRTLLLESSVPSMFWVEALKTATHLINRLPFQVLHMESPYFRLFAKQPSYDHLRIFGCVCFVHLPPHERHKLSAQSVRCAFLGYNMCQKGFVCYDPTLHHTRISRNVIFFENQHFFPVSSSTVSSSSTVVLPSFEQQFSYLHPVSSRFQPGIVYTRRSRPQSLSVAHPISDLTTLQIQSVAAPSVRRSSRVSVPPNRYGFPSSSSGNSISALTAALSNFDIPTCYSHAAKHDCWRQAMQEEIPALKGPPTIVPLGCKWVYSVKVRSDGSLDCYKARLVALGNNQKYGVNYEETFAPVAKMTTVRTILALAVSSDWPLHQMDVKNAFLHGDLKECIYMKPPSGLFPSPTSHVYMGIVVLLVYVDDIVITGSDFALLGQLKTHLSESFHMKDLGSLTYFLGLEVHHSPSGISLNQHKYASDLVATAGLQVATSVDTPMELNVKLRKEEGDLLADPSLYRKLVGSLVYLTVTRPDISFVVQQVSQFLQTPRHLHLAVVRRIIRYVQGTSTRGLFFPAGNSTRLAAYSDANWAGCADTRCSITGWCVFLGDALISWKSKKQDRVSKSSTESEYWAMSLTCSEIIWLRGLLAELDFSETDPTPLHADNTSVIQITANPIYHERTKHIEVDCHSIREAFEAHVITLPQISTNLQIANIFTKAFPRHRHCLLSSKLMLVDQPASI</sequence>
<evidence type="ECO:0000259" key="2">
    <source>
        <dbReference type="PROSITE" id="PS50158"/>
    </source>
</evidence>
<dbReference type="InterPro" id="IPR012337">
    <property type="entry name" value="RNaseH-like_sf"/>
</dbReference>
<dbReference type="SUPFAM" id="SSF56672">
    <property type="entry name" value="DNA/RNA polymerases"/>
    <property type="match status" value="1"/>
</dbReference>
<dbReference type="InterPro" id="IPR025724">
    <property type="entry name" value="GAG-pre-integrase_dom"/>
</dbReference>
<dbReference type="Gene3D" id="3.30.420.10">
    <property type="entry name" value="Ribonuclease H-like superfamily/Ribonuclease H"/>
    <property type="match status" value="1"/>
</dbReference>
<dbReference type="Pfam" id="PF13976">
    <property type="entry name" value="gag_pre-integrs"/>
    <property type="match status" value="1"/>
</dbReference>